<name>A0A1Y1YVI6_9PLEO</name>
<sequence length="307" mass="35500">MIEISSPLETQLLRLPRELRNLIWPHVTTLPFPIGLERIGAPSDPPMLHVELLEAFYSCNTFIVVFPPMEVHANPAKWGPNQSYNHLIRHLIVYTTESIHPPSKLQFQAFENHCPKLVDSQSVDWTYLLDLPRLSTLAINLNKMQENKFHFWNFAVIIPALRAQLPKLNLKFCVSFDAILSEAWNDPYWRRFPRNLGDNDIPYESAGYIDSTEIVAPPSEDDKKYVEEFLPHRVMPAGPPIRQGLLACSVANRQILGKHYVVKEPALLRVLIEEHYMNYKDCKERYEQGELLRSSRAVIELDEEGTF</sequence>
<protein>
    <submittedName>
        <fullName evidence="1">Uncharacterized protein</fullName>
    </submittedName>
</protein>
<evidence type="ECO:0000313" key="1">
    <source>
        <dbReference type="EMBL" id="ORY02062.1"/>
    </source>
</evidence>
<dbReference type="OrthoDB" id="3734023at2759"/>
<comment type="caution">
    <text evidence="1">The sequence shown here is derived from an EMBL/GenBank/DDBJ whole genome shotgun (WGS) entry which is preliminary data.</text>
</comment>
<accession>A0A1Y1YVI6</accession>
<evidence type="ECO:0000313" key="2">
    <source>
        <dbReference type="Proteomes" id="UP000193144"/>
    </source>
</evidence>
<gene>
    <name evidence="1" type="ORF">BCR34DRAFT_574463</name>
</gene>
<dbReference type="Proteomes" id="UP000193144">
    <property type="component" value="Unassembled WGS sequence"/>
</dbReference>
<proteinExistence type="predicted"/>
<organism evidence="1 2">
    <name type="scientific">Clohesyomyces aquaticus</name>
    <dbReference type="NCBI Taxonomy" id="1231657"/>
    <lineage>
        <taxon>Eukaryota</taxon>
        <taxon>Fungi</taxon>
        <taxon>Dikarya</taxon>
        <taxon>Ascomycota</taxon>
        <taxon>Pezizomycotina</taxon>
        <taxon>Dothideomycetes</taxon>
        <taxon>Pleosporomycetidae</taxon>
        <taxon>Pleosporales</taxon>
        <taxon>Lindgomycetaceae</taxon>
        <taxon>Clohesyomyces</taxon>
    </lineage>
</organism>
<dbReference type="AlphaFoldDB" id="A0A1Y1YVI6"/>
<dbReference type="EMBL" id="MCFA01000162">
    <property type="protein sequence ID" value="ORY02062.1"/>
    <property type="molecule type" value="Genomic_DNA"/>
</dbReference>
<keyword evidence="2" id="KW-1185">Reference proteome</keyword>
<reference evidence="1 2" key="1">
    <citation type="submission" date="2016-07" db="EMBL/GenBank/DDBJ databases">
        <title>Pervasive Adenine N6-methylation of Active Genes in Fungi.</title>
        <authorList>
            <consortium name="DOE Joint Genome Institute"/>
            <person name="Mondo S.J."/>
            <person name="Dannebaum R.O."/>
            <person name="Kuo R.C."/>
            <person name="Labutti K."/>
            <person name="Haridas S."/>
            <person name="Kuo A."/>
            <person name="Salamov A."/>
            <person name="Ahrendt S.R."/>
            <person name="Lipzen A."/>
            <person name="Sullivan W."/>
            <person name="Andreopoulos W.B."/>
            <person name="Clum A."/>
            <person name="Lindquist E."/>
            <person name="Daum C."/>
            <person name="Ramamoorthy G.K."/>
            <person name="Gryganskyi A."/>
            <person name="Culley D."/>
            <person name="Magnuson J.K."/>
            <person name="James T.Y."/>
            <person name="O'Malley M.A."/>
            <person name="Stajich J.E."/>
            <person name="Spatafora J.W."/>
            <person name="Visel A."/>
            <person name="Grigoriev I.V."/>
        </authorList>
    </citation>
    <scope>NUCLEOTIDE SEQUENCE [LARGE SCALE GENOMIC DNA]</scope>
    <source>
        <strain evidence="1 2">CBS 115471</strain>
    </source>
</reference>